<evidence type="ECO:0000313" key="4">
    <source>
        <dbReference type="Proteomes" id="UP000199420"/>
    </source>
</evidence>
<dbReference type="Gene3D" id="2.40.128.110">
    <property type="entry name" value="Lipid/polyisoprenoid-binding, YceI-like"/>
    <property type="match status" value="1"/>
</dbReference>
<organism evidence="3 4">
    <name type="scientific">Frateuria terrea</name>
    <dbReference type="NCBI Taxonomy" id="529704"/>
    <lineage>
        <taxon>Bacteria</taxon>
        <taxon>Pseudomonadati</taxon>
        <taxon>Pseudomonadota</taxon>
        <taxon>Gammaproteobacteria</taxon>
        <taxon>Lysobacterales</taxon>
        <taxon>Rhodanobacteraceae</taxon>
        <taxon>Frateuria</taxon>
    </lineage>
</organism>
<keyword evidence="4" id="KW-1185">Reference proteome</keyword>
<evidence type="ECO:0000259" key="2">
    <source>
        <dbReference type="SMART" id="SM00867"/>
    </source>
</evidence>
<sequence>MHVSLRLVRRLLPLVLLLSFVASAASARYTLDPDHTYPSFEADHMGISTWRGKFNHSQGWVELDKAGGNGALQVSVALDSIDFGQEPLNAWARGKDFFDVAHHPRAVFKGRLAGFVDGAPTRVEGTLSLHGVTRPIELRIDHFKCMPHPILKREWCGADALGSFDRSAFGLDAGKHYGFDMQVALRIQVEALRDK</sequence>
<gene>
    <name evidence="3" type="ORF">SAMN04487997_3101</name>
</gene>
<dbReference type="STRING" id="529704.SAMN02927913_2340"/>
<name>A0A1H6Y3Q0_9GAMM</name>
<dbReference type="EMBL" id="FNYC01000006">
    <property type="protein sequence ID" value="SEJ35066.1"/>
    <property type="molecule type" value="Genomic_DNA"/>
</dbReference>
<proteinExistence type="predicted"/>
<reference evidence="3 4" key="1">
    <citation type="submission" date="2016-10" db="EMBL/GenBank/DDBJ databases">
        <authorList>
            <person name="de Groot N.N."/>
        </authorList>
    </citation>
    <scope>NUCLEOTIDE SEQUENCE [LARGE SCALE GENOMIC DNA]</scope>
    <source>
        <strain evidence="3 4">DSM 26515</strain>
    </source>
</reference>
<dbReference type="AlphaFoldDB" id="A0A1H6Y3Q0"/>
<dbReference type="PANTHER" id="PTHR34406">
    <property type="entry name" value="PROTEIN YCEI"/>
    <property type="match status" value="1"/>
</dbReference>
<dbReference type="Proteomes" id="UP000199420">
    <property type="component" value="Unassembled WGS sequence"/>
</dbReference>
<accession>A0A1H6Y3Q0</accession>
<feature type="signal peptide" evidence="1">
    <location>
        <begin position="1"/>
        <end position="24"/>
    </location>
</feature>
<dbReference type="InterPro" id="IPR007372">
    <property type="entry name" value="Lipid/polyisoprenoid-bd_YceI"/>
</dbReference>
<dbReference type="SUPFAM" id="SSF101874">
    <property type="entry name" value="YceI-like"/>
    <property type="match status" value="1"/>
</dbReference>
<evidence type="ECO:0000256" key="1">
    <source>
        <dbReference type="SAM" id="SignalP"/>
    </source>
</evidence>
<dbReference type="RefSeq" id="WP_091337092.1">
    <property type="nucleotide sequence ID" value="NZ_FNYC01000006.1"/>
</dbReference>
<keyword evidence="1" id="KW-0732">Signal</keyword>
<evidence type="ECO:0000313" key="3">
    <source>
        <dbReference type="EMBL" id="SEJ35066.1"/>
    </source>
</evidence>
<dbReference type="Pfam" id="PF04264">
    <property type="entry name" value="YceI"/>
    <property type="match status" value="1"/>
</dbReference>
<dbReference type="InterPro" id="IPR036761">
    <property type="entry name" value="TTHA0802/YceI-like_sf"/>
</dbReference>
<dbReference type="OrthoDB" id="9811006at2"/>
<protein>
    <submittedName>
        <fullName evidence="3">Polyisoprenoid-binding protein YceI</fullName>
    </submittedName>
</protein>
<dbReference type="PANTHER" id="PTHR34406:SF2">
    <property type="entry name" value="PERIPLASMIC PROTEIN"/>
    <property type="match status" value="1"/>
</dbReference>
<dbReference type="SMART" id="SM00867">
    <property type="entry name" value="YceI"/>
    <property type="match status" value="1"/>
</dbReference>
<feature type="chain" id="PRO_5011559280" evidence="1">
    <location>
        <begin position="25"/>
        <end position="195"/>
    </location>
</feature>
<feature type="domain" description="Lipid/polyisoprenoid-binding YceI-like" evidence="2">
    <location>
        <begin position="28"/>
        <end position="192"/>
    </location>
</feature>